<comment type="caution">
    <text evidence="1">The sequence shown here is derived from an EMBL/GenBank/DDBJ whole genome shotgun (WGS) entry which is preliminary data.</text>
</comment>
<sequence length="108" mass="11861">MSNILTLVNAFKAFDSDNDGSITSAELGGILSSLGHNIGEQDLRAMMQQADTDKDGLLSLEEFLEMNTKDMELGGLRNFLTSVLESVDADEDEILTGEELHEIDFYSL</sequence>
<name>A0ACC0XX88_9ROSI</name>
<proteinExistence type="predicted"/>
<keyword evidence="2" id="KW-1185">Reference proteome</keyword>
<accession>A0ACC0XX88</accession>
<dbReference type="EMBL" id="CM047745">
    <property type="protein sequence ID" value="KAJ0026075.1"/>
    <property type="molecule type" value="Genomic_DNA"/>
</dbReference>
<evidence type="ECO:0000313" key="2">
    <source>
        <dbReference type="Proteomes" id="UP001163603"/>
    </source>
</evidence>
<organism evidence="1 2">
    <name type="scientific">Pistacia integerrima</name>
    <dbReference type="NCBI Taxonomy" id="434235"/>
    <lineage>
        <taxon>Eukaryota</taxon>
        <taxon>Viridiplantae</taxon>
        <taxon>Streptophyta</taxon>
        <taxon>Embryophyta</taxon>
        <taxon>Tracheophyta</taxon>
        <taxon>Spermatophyta</taxon>
        <taxon>Magnoliopsida</taxon>
        <taxon>eudicotyledons</taxon>
        <taxon>Gunneridae</taxon>
        <taxon>Pentapetalae</taxon>
        <taxon>rosids</taxon>
        <taxon>malvids</taxon>
        <taxon>Sapindales</taxon>
        <taxon>Anacardiaceae</taxon>
        <taxon>Pistacia</taxon>
    </lineage>
</organism>
<reference evidence="2" key="1">
    <citation type="journal article" date="2023" name="G3 (Bethesda)">
        <title>Genome assembly and association tests identify interacting loci associated with vigor, precocity, and sex in interspecific pistachio rootstocks.</title>
        <authorList>
            <person name="Palmer W."/>
            <person name="Jacygrad E."/>
            <person name="Sagayaradj S."/>
            <person name="Cavanaugh K."/>
            <person name="Han R."/>
            <person name="Bertier L."/>
            <person name="Beede B."/>
            <person name="Kafkas S."/>
            <person name="Golino D."/>
            <person name="Preece J."/>
            <person name="Michelmore R."/>
        </authorList>
    </citation>
    <scope>NUCLEOTIDE SEQUENCE [LARGE SCALE GENOMIC DNA]</scope>
</reference>
<protein>
    <submittedName>
        <fullName evidence="1">Uncharacterized protein</fullName>
    </submittedName>
</protein>
<dbReference type="Proteomes" id="UP001163603">
    <property type="component" value="Chromosome 10"/>
</dbReference>
<evidence type="ECO:0000313" key="1">
    <source>
        <dbReference type="EMBL" id="KAJ0026075.1"/>
    </source>
</evidence>
<gene>
    <name evidence="1" type="ORF">Pint_08244</name>
</gene>